<evidence type="ECO:0000256" key="14">
    <source>
        <dbReference type="ARBA" id="ARBA00048649"/>
    </source>
</evidence>
<evidence type="ECO:0000256" key="6">
    <source>
        <dbReference type="ARBA" id="ARBA00022617"/>
    </source>
</evidence>
<dbReference type="PANTHER" id="PTHR43396:SF9">
    <property type="entry name" value="NITRIC OXIDE DIOXYGENASE"/>
    <property type="match status" value="1"/>
</dbReference>
<sequence>MFAALTPQVIRIVKSTAPVLEKHGVKITSHFYKRMLNAHPTLKNIFNSAHQDTGTQQKALAHAVWAYAANIDNLAALGLNVEKEQYAIVGEHLLASIKEVLGEAATPEILDAWAIAYQVLADIFITTEADLTRAAAEGAGGWRGWRSFVVDKKVVESSEITSFYLKPKDGRQLSTFIPGQFISLRHYVPELGVWQPRQYSLSDSPHPECFRISVKREEGGPGGIPAGKVSTRLHEHVQPGSAVQISHPFGDFNLNRNASTPVVLLSGGVGLTPMTSMMNIMFCKSLFDSD</sequence>
<dbReference type="GO" id="GO:0071949">
    <property type="term" value="F:FAD binding"/>
    <property type="evidence" value="ECO:0007669"/>
    <property type="project" value="TreeGrafter"/>
</dbReference>
<keyword evidence="13" id="KW-0520">NAD</keyword>
<evidence type="ECO:0000256" key="3">
    <source>
        <dbReference type="ARBA" id="ARBA00006401"/>
    </source>
</evidence>
<evidence type="ECO:0000313" key="18">
    <source>
        <dbReference type="EMBL" id="KAJ3184698.1"/>
    </source>
</evidence>
<comment type="catalytic activity">
    <reaction evidence="14">
        <text>2 nitric oxide + NADH + 2 O2 = 2 nitrate + NAD(+) + H(+)</text>
        <dbReference type="Rhea" id="RHEA:19469"/>
        <dbReference type="ChEBI" id="CHEBI:15378"/>
        <dbReference type="ChEBI" id="CHEBI:15379"/>
        <dbReference type="ChEBI" id="CHEBI:16480"/>
        <dbReference type="ChEBI" id="CHEBI:17632"/>
        <dbReference type="ChEBI" id="CHEBI:57540"/>
        <dbReference type="ChEBI" id="CHEBI:57945"/>
        <dbReference type="EC" id="1.14.12.17"/>
    </reaction>
</comment>
<dbReference type="PROSITE" id="PS51384">
    <property type="entry name" value="FAD_FR"/>
    <property type="match status" value="1"/>
</dbReference>
<dbReference type="FunFam" id="1.10.490.10:FF:000003">
    <property type="entry name" value="Flavohemoprotein"/>
    <property type="match status" value="1"/>
</dbReference>
<accession>A0AAD5TT93</accession>
<dbReference type="CDD" id="cd08922">
    <property type="entry name" value="FHb-globin"/>
    <property type="match status" value="1"/>
</dbReference>
<dbReference type="FunFam" id="2.40.30.10:FF:000034">
    <property type="entry name" value="Flavohemoprotein"/>
    <property type="match status" value="1"/>
</dbReference>
<evidence type="ECO:0000256" key="5">
    <source>
        <dbReference type="ARBA" id="ARBA00022575"/>
    </source>
</evidence>
<dbReference type="EC" id="1.14.12.17" evidence="4"/>
<dbReference type="SUPFAM" id="SSF63380">
    <property type="entry name" value="Riboflavin synthase domain-like"/>
    <property type="match status" value="1"/>
</dbReference>
<evidence type="ECO:0000259" key="16">
    <source>
        <dbReference type="PROSITE" id="PS01033"/>
    </source>
</evidence>
<keyword evidence="11" id="KW-0560">Oxidoreductase</keyword>
<dbReference type="GO" id="GO:0020037">
    <property type="term" value="F:heme binding"/>
    <property type="evidence" value="ECO:0007669"/>
    <property type="project" value="InterPro"/>
</dbReference>
<organism evidence="18 19">
    <name type="scientific">Geranomyces variabilis</name>
    <dbReference type="NCBI Taxonomy" id="109894"/>
    <lineage>
        <taxon>Eukaryota</taxon>
        <taxon>Fungi</taxon>
        <taxon>Fungi incertae sedis</taxon>
        <taxon>Chytridiomycota</taxon>
        <taxon>Chytridiomycota incertae sedis</taxon>
        <taxon>Chytridiomycetes</taxon>
        <taxon>Spizellomycetales</taxon>
        <taxon>Powellomycetaceae</taxon>
        <taxon>Geranomyces</taxon>
    </lineage>
</organism>
<dbReference type="Gene3D" id="2.40.30.10">
    <property type="entry name" value="Translation factors"/>
    <property type="match status" value="1"/>
</dbReference>
<dbReference type="Pfam" id="PF00042">
    <property type="entry name" value="Globin"/>
    <property type="match status" value="1"/>
</dbReference>
<dbReference type="GO" id="GO:0046210">
    <property type="term" value="P:nitric oxide catabolic process"/>
    <property type="evidence" value="ECO:0007669"/>
    <property type="project" value="TreeGrafter"/>
</dbReference>
<evidence type="ECO:0000256" key="12">
    <source>
        <dbReference type="ARBA" id="ARBA00023004"/>
    </source>
</evidence>
<evidence type="ECO:0000256" key="8">
    <source>
        <dbReference type="ARBA" id="ARBA00022723"/>
    </source>
</evidence>
<evidence type="ECO:0000256" key="2">
    <source>
        <dbReference type="ARBA" id="ARBA00001974"/>
    </source>
</evidence>
<dbReference type="AlphaFoldDB" id="A0AAD5TT93"/>
<comment type="similarity">
    <text evidence="3">In the C-terminal section; belongs to the flavoprotein pyridine nucleotide cytochrome reductase family.</text>
</comment>
<keyword evidence="12" id="KW-0408">Iron</keyword>
<dbReference type="GO" id="GO:0019825">
    <property type="term" value="F:oxygen binding"/>
    <property type="evidence" value="ECO:0007669"/>
    <property type="project" value="InterPro"/>
</dbReference>
<comment type="cofactor">
    <cofactor evidence="2">
        <name>FAD</name>
        <dbReference type="ChEBI" id="CHEBI:57692"/>
    </cofactor>
</comment>
<dbReference type="GO" id="GO:0008941">
    <property type="term" value="F:nitric oxide dioxygenase NAD(P)H activity"/>
    <property type="evidence" value="ECO:0007669"/>
    <property type="project" value="UniProtKB-EC"/>
</dbReference>
<dbReference type="InterPro" id="IPR009050">
    <property type="entry name" value="Globin-like_sf"/>
</dbReference>
<name>A0AAD5TT93_9FUNG</name>
<feature type="domain" description="FAD-binding FR-type" evidence="17">
    <location>
        <begin position="143"/>
        <end position="255"/>
    </location>
</feature>
<comment type="catalytic activity">
    <reaction evidence="15">
        <text>2 nitric oxide + NADPH + 2 O2 = 2 nitrate + NADP(+) + H(+)</text>
        <dbReference type="Rhea" id="RHEA:19465"/>
        <dbReference type="ChEBI" id="CHEBI:15378"/>
        <dbReference type="ChEBI" id="CHEBI:15379"/>
        <dbReference type="ChEBI" id="CHEBI:16480"/>
        <dbReference type="ChEBI" id="CHEBI:17632"/>
        <dbReference type="ChEBI" id="CHEBI:57783"/>
        <dbReference type="ChEBI" id="CHEBI:58349"/>
        <dbReference type="EC" id="1.14.12.17"/>
    </reaction>
</comment>
<keyword evidence="8" id="KW-0479">Metal-binding</keyword>
<dbReference type="InterPro" id="IPR017927">
    <property type="entry name" value="FAD-bd_FR_type"/>
</dbReference>
<dbReference type="InterPro" id="IPR012292">
    <property type="entry name" value="Globin/Proto"/>
</dbReference>
<keyword evidence="19" id="KW-1185">Reference proteome</keyword>
<comment type="cofactor">
    <cofactor evidence="1">
        <name>heme b</name>
        <dbReference type="ChEBI" id="CHEBI:60344"/>
    </cofactor>
</comment>
<dbReference type="EMBL" id="JADGJQ010000003">
    <property type="protein sequence ID" value="KAJ3184698.1"/>
    <property type="molecule type" value="Genomic_DNA"/>
</dbReference>
<evidence type="ECO:0000313" key="19">
    <source>
        <dbReference type="Proteomes" id="UP001212152"/>
    </source>
</evidence>
<evidence type="ECO:0000256" key="13">
    <source>
        <dbReference type="ARBA" id="ARBA00023027"/>
    </source>
</evidence>
<evidence type="ECO:0000256" key="7">
    <source>
        <dbReference type="ARBA" id="ARBA00022630"/>
    </source>
</evidence>
<keyword evidence="10" id="KW-0521">NADP</keyword>
<dbReference type="SUPFAM" id="SSF46458">
    <property type="entry name" value="Globin-like"/>
    <property type="match status" value="1"/>
</dbReference>
<dbReference type="PANTHER" id="PTHR43396">
    <property type="entry name" value="FLAVOHEMOPROTEIN"/>
    <property type="match status" value="1"/>
</dbReference>
<keyword evidence="5" id="KW-0216">Detoxification</keyword>
<dbReference type="GO" id="GO:0071500">
    <property type="term" value="P:cellular response to nitrosative stress"/>
    <property type="evidence" value="ECO:0007669"/>
    <property type="project" value="TreeGrafter"/>
</dbReference>
<evidence type="ECO:0000259" key="17">
    <source>
        <dbReference type="PROSITE" id="PS51384"/>
    </source>
</evidence>
<gene>
    <name evidence="18" type="ORF">HDU87_004102</name>
</gene>
<proteinExistence type="inferred from homology"/>
<dbReference type="InterPro" id="IPR039261">
    <property type="entry name" value="FNR_nucleotide-bd"/>
</dbReference>
<dbReference type="Pfam" id="PF00970">
    <property type="entry name" value="FAD_binding_6"/>
    <property type="match status" value="1"/>
</dbReference>
<keyword evidence="7" id="KW-0285">Flavoprotein</keyword>
<dbReference type="SUPFAM" id="SSF52343">
    <property type="entry name" value="Ferredoxin reductase-like, C-terminal NADP-linked domain"/>
    <property type="match status" value="1"/>
</dbReference>
<evidence type="ECO:0000256" key="9">
    <source>
        <dbReference type="ARBA" id="ARBA00022827"/>
    </source>
</evidence>
<evidence type="ECO:0000256" key="10">
    <source>
        <dbReference type="ARBA" id="ARBA00022857"/>
    </source>
</evidence>
<reference evidence="18" key="1">
    <citation type="submission" date="2020-05" db="EMBL/GenBank/DDBJ databases">
        <title>Phylogenomic resolution of chytrid fungi.</title>
        <authorList>
            <person name="Stajich J.E."/>
            <person name="Amses K."/>
            <person name="Simmons R."/>
            <person name="Seto K."/>
            <person name="Myers J."/>
            <person name="Bonds A."/>
            <person name="Quandt C.A."/>
            <person name="Barry K."/>
            <person name="Liu P."/>
            <person name="Grigoriev I."/>
            <person name="Longcore J.E."/>
            <person name="James T.Y."/>
        </authorList>
    </citation>
    <scope>NUCLEOTIDE SEQUENCE</scope>
    <source>
        <strain evidence="18">JEL0379</strain>
    </source>
</reference>
<evidence type="ECO:0000256" key="1">
    <source>
        <dbReference type="ARBA" id="ARBA00001970"/>
    </source>
</evidence>
<dbReference type="PROSITE" id="PS01033">
    <property type="entry name" value="GLOBIN"/>
    <property type="match status" value="1"/>
</dbReference>
<dbReference type="InterPro" id="IPR008333">
    <property type="entry name" value="Cbr1-like_FAD-bd_dom"/>
</dbReference>
<feature type="domain" description="Globin" evidence="16">
    <location>
        <begin position="4"/>
        <end position="129"/>
    </location>
</feature>
<evidence type="ECO:0000256" key="11">
    <source>
        <dbReference type="ARBA" id="ARBA00023002"/>
    </source>
</evidence>
<dbReference type="GO" id="GO:0009636">
    <property type="term" value="P:response to toxic substance"/>
    <property type="evidence" value="ECO:0007669"/>
    <property type="project" value="UniProtKB-KW"/>
</dbReference>
<evidence type="ECO:0000256" key="4">
    <source>
        <dbReference type="ARBA" id="ARBA00012229"/>
    </source>
</evidence>
<dbReference type="GO" id="GO:0046872">
    <property type="term" value="F:metal ion binding"/>
    <property type="evidence" value="ECO:0007669"/>
    <property type="project" value="UniProtKB-KW"/>
</dbReference>
<protein>
    <recommendedName>
        <fullName evidence="4">nitric oxide dioxygenase</fullName>
        <ecNumber evidence="4">1.14.12.17</ecNumber>
    </recommendedName>
</protein>
<dbReference type="Gene3D" id="1.10.490.10">
    <property type="entry name" value="Globins"/>
    <property type="match status" value="1"/>
</dbReference>
<keyword evidence="6" id="KW-0349">Heme</keyword>
<dbReference type="InterPro" id="IPR017938">
    <property type="entry name" value="Riboflavin_synthase-like_b-brl"/>
</dbReference>
<keyword evidence="9" id="KW-0274">FAD</keyword>
<evidence type="ECO:0000256" key="15">
    <source>
        <dbReference type="ARBA" id="ARBA00049433"/>
    </source>
</evidence>
<dbReference type="Proteomes" id="UP001212152">
    <property type="component" value="Unassembled WGS sequence"/>
</dbReference>
<dbReference type="InterPro" id="IPR000971">
    <property type="entry name" value="Globin"/>
</dbReference>
<comment type="caution">
    <text evidence="18">The sequence shown here is derived from an EMBL/GenBank/DDBJ whole genome shotgun (WGS) entry which is preliminary data.</text>
</comment>